<dbReference type="EMBL" id="LVJH01000003">
    <property type="protein sequence ID" value="OAB45289.1"/>
    <property type="molecule type" value="Genomic_DNA"/>
</dbReference>
<dbReference type="Pfam" id="PF10996">
    <property type="entry name" value="Beta-Casp"/>
    <property type="match status" value="1"/>
</dbReference>
<gene>
    <name evidence="7" type="ORF">PGLA_03280</name>
</gene>
<evidence type="ECO:0000256" key="2">
    <source>
        <dbReference type="ARBA" id="ARBA00034221"/>
    </source>
</evidence>
<dbReference type="SMART" id="SM00849">
    <property type="entry name" value="Lactamase_B"/>
    <property type="match status" value="1"/>
</dbReference>
<keyword evidence="1 7" id="KW-0378">Hydrolase</keyword>
<reference evidence="7 8" key="1">
    <citation type="submission" date="2016-03" db="EMBL/GenBank/DDBJ databases">
        <title>Draft genome sequence of Paenibacillus glacialis DSM 22343.</title>
        <authorList>
            <person name="Shin S.-K."/>
            <person name="Yi H."/>
        </authorList>
    </citation>
    <scope>NUCLEOTIDE SEQUENCE [LARGE SCALE GENOMIC DNA]</scope>
    <source>
        <strain evidence="7 8">DSM 22343</strain>
    </source>
</reference>
<evidence type="ECO:0000313" key="7">
    <source>
        <dbReference type="EMBL" id="OAB45289.1"/>
    </source>
</evidence>
<comment type="caution">
    <text evidence="7">The sequence shown here is derived from an EMBL/GenBank/DDBJ whole genome shotgun (WGS) entry which is preliminary data.</text>
</comment>
<comment type="catalytic activity">
    <reaction evidence="4">
        <text>3',5'-cyclic UMP + H2O = UMP + H(+)</text>
        <dbReference type="Rhea" id="RHEA:70575"/>
        <dbReference type="ChEBI" id="CHEBI:15377"/>
        <dbReference type="ChEBI" id="CHEBI:15378"/>
        <dbReference type="ChEBI" id="CHEBI:57865"/>
        <dbReference type="ChEBI" id="CHEBI:184387"/>
    </reaction>
    <physiologicalReaction direction="left-to-right" evidence="4">
        <dbReference type="Rhea" id="RHEA:70576"/>
    </physiologicalReaction>
</comment>
<evidence type="ECO:0000256" key="4">
    <source>
        <dbReference type="ARBA" id="ARBA00048505"/>
    </source>
</evidence>
<dbReference type="InterPro" id="IPR001279">
    <property type="entry name" value="Metallo-B-lactamas"/>
</dbReference>
<dbReference type="STRING" id="494026.PGLA_03280"/>
<dbReference type="Proteomes" id="UP000076967">
    <property type="component" value="Unassembled WGS sequence"/>
</dbReference>
<dbReference type="SUPFAM" id="SSF56281">
    <property type="entry name" value="Metallo-hydrolase/oxidoreductase"/>
    <property type="match status" value="1"/>
</dbReference>
<keyword evidence="8" id="KW-1185">Reference proteome</keyword>
<comment type="catalytic activity">
    <reaction evidence="2">
        <text>3',5'-cyclic CMP + H2O = CMP + H(+)</text>
        <dbReference type="Rhea" id="RHEA:72675"/>
        <dbReference type="ChEBI" id="CHEBI:15377"/>
        <dbReference type="ChEBI" id="CHEBI:15378"/>
        <dbReference type="ChEBI" id="CHEBI:58003"/>
        <dbReference type="ChEBI" id="CHEBI:60377"/>
    </reaction>
    <physiologicalReaction direction="left-to-right" evidence="2">
        <dbReference type="Rhea" id="RHEA:72676"/>
    </physiologicalReaction>
</comment>
<evidence type="ECO:0000256" key="1">
    <source>
        <dbReference type="ARBA" id="ARBA00022801"/>
    </source>
</evidence>
<protein>
    <submittedName>
        <fullName evidence="7">MBL fold metallo-hydrolase</fullName>
    </submittedName>
</protein>
<feature type="domain" description="Beta-Casp" evidence="6">
    <location>
        <begin position="234"/>
        <end position="350"/>
    </location>
</feature>
<comment type="function">
    <text evidence="3">Counteracts the endogenous Pycsar antiviral defense system. Phosphodiesterase that enables metal-dependent hydrolysis of host cyclic nucleotide Pycsar defense signals such as cCMP and cUMP.</text>
</comment>
<dbReference type="RefSeq" id="WP_068528621.1">
    <property type="nucleotide sequence ID" value="NZ_LVJH01000003.1"/>
</dbReference>
<accession>A0A168N1I9</accession>
<sequence>MIKLKIWGGAGEHGRSCYFLSGEQNRIMLDCGVKKEGVGIYPLLVAEEVSQLTAVFLSHAHEDHSIGLPLLYKHGYKGDIWTTRATAEQLGSYFDSWRRYVNRRGGELPYKEKHVEAMTYRYLEDYASPDEWFELSKDLRIKWGRSGHLAGSVWFLLEMEERKLFFSGDYSRESQLLDADSPRSSKVDLSIVDNAYGMEADPQQVKLEQLTQAAKRVLGAGGHLLLPVPTLGRGQELLVWASEVFSQYEIIVEQEIWLGLERMRNWSEWLRAGALQRIEELLNSNKVVTPIDDQERSFLLESDVPSIIFTGDGMMESPRARWYYDQLSQSAKHAVILTGHTARGSFARKILDKGTMPSGCSVQHICYKVHQGLPDVSMMLNEVPSTQAVLVHAPKEETDLVVARLLDEGHKGLHSLQPGTELNFR</sequence>
<dbReference type="InterPro" id="IPR022712">
    <property type="entry name" value="Beta_Casp"/>
</dbReference>
<feature type="domain" description="Metallo-beta-lactamase" evidence="5">
    <location>
        <begin position="14"/>
        <end position="223"/>
    </location>
</feature>
<dbReference type="GO" id="GO:0016787">
    <property type="term" value="F:hydrolase activity"/>
    <property type="evidence" value="ECO:0007669"/>
    <property type="project" value="UniProtKB-KW"/>
</dbReference>
<dbReference type="InterPro" id="IPR050698">
    <property type="entry name" value="MBL"/>
</dbReference>
<dbReference type="Pfam" id="PF00753">
    <property type="entry name" value="Lactamase_B"/>
    <property type="match status" value="1"/>
</dbReference>
<dbReference type="Gene3D" id="3.60.15.10">
    <property type="entry name" value="Ribonuclease Z/Hydroxyacylglutathione hydrolase-like"/>
    <property type="match status" value="1"/>
</dbReference>
<evidence type="ECO:0000313" key="8">
    <source>
        <dbReference type="Proteomes" id="UP000076967"/>
    </source>
</evidence>
<evidence type="ECO:0000259" key="6">
    <source>
        <dbReference type="SMART" id="SM01027"/>
    </source>
</evidence>
<dbReference type="AlphaFoldDB" id="A0A168N1I9"/>
<dbReference type="PANTHER" id="PTHR11203:SF37">
    <property type="entry name" value="INTEGRATOR COMPLEX SUBUNIT 11"/>
    <property type="match status" value="1"/>
</dbReference>
<name>A0A168N1I9_9BACL</name>
<proteinExistence type="predicted"/>
<dbReference type="OrthoDB" id="9803916at2"/>
<dbReference type="Gene3D" id="3.40.50.10890">
    <property type="match status" value="1"/>
</dbReference>
<evidence type="ECO:0000256" key="3">
    <source>
        <dbReference type="ARBA" id="ARBA00034301"/>
    </source>
</evidence>
<dbReference type="GO" id="GO:0004521">
    <property type="term" value="F:RNA endonuclease activity"/>
    <property type="evidence" value="ECO:0007669"/>
    <property type="project" value="TreeGrafter"/>
</dbReference>
<evidence type="ECO:0000259" key="5">
    <source>
        <dbReference type="SMART" id="SM00849"/>
    </source>
</evidence>
<organism evidence="7 8">
    <name type="scientific">Paenibacillus glacialis</name>
    <dbReference type="NCBI Taxonomy" id="494026"/>
    <lineage>
        <taxon>Bacteria</taxon>
        <taxon>Bacillati</taxon>
        <taxon>Bacillota</taxon>
        <taxon>Bacilli</taxon>
        <taxon>Bacillales</taxon>
        <taxon>Paenibacillaceae</taxon>
        <taxon>Paenibacillus</taxon>
    </lineage>
</organism>
<dbReference type="PANTHER" id="PTHR11203">
    <property type="entry name" value="CLEAVAGE AND POLYADENYLATION SPECIFICITY FACTOR FAMILY MEMBER"/>
    <property type="match status" value="1"/>
</dbReference>
<dbReference type="CDD" id="cd16295">
    <property type="entry name" value="TTHA0252-CPSF-like_MBL-fold"/>
    <property type="match status" value="1"/>
</dbReference>
<dbReference type="InterPro" id="IPR036866">
    <property type="entry name" value="RibonucZ/Hydroxyglut_hydro"/>
</dbReference>
<dbReference type="SMART" id="SM01027">
    <property type="entry name" value="Beta-Casp"/>
    <property type="match status" value="1"/>
</dbReference>